<dbReference type="PANTHER" id="PTHR43172:SF1">
    <property type="entry name" value="ADENYLOSUCCINATE LYASE"/>
    <property type="match status" value="1"/>
</dbReference>
<dbReference type="Proteomes" id="UP000182860">
    <property type="component" value="Unassembled WGS sequence"/>
</dbReference>
<evidence type="ECO:0000256" key="1">
    <source>
        <dbReference type="ARBA" id="ARBA00023239"/>
    </source>
</evidence>
<dbReference type="EMBL" id="MNUV01000027">
    <property type="protein sequence ID" value="OIO07777.1"/>
    <property type="molecule type" value="Genomic_DNA"/>
</dbReference>
<dbReference type="Gene3D" id="1.10.40.30">
    <property type="entry name" value="Fumarase/aspartase (C-terminal domain)"/>
    <property type="match status" value="1"/>
</dbReference>
<dbReference type="InterPro" id="IPR022761">
    <property type="entry name" value="Fumarate_lyase_N"/>
</dbReference>
<comment type="caution">
    <text evidence="3">The sequence shown here is derived from an EMBL/GenBank/DDBJ whole genome shotgun (WGS) entry which is preliminary data.</text>
</comment>
<reference evidence="3 4" key="1">
    <citation type="journal article" date="2016" name="Environ. Microbiol.">
        <title>Genomic resolution of a cold subsurface aquifer community provides metabolic insights for novel microbes adapted to high CO concentrations.</title>
        <authorList>
            <person name="Probst A.J."/>
            <person name="Castelle C.J."/>
            <person name="Singh A."/>
            <person name="Brown C.T."/>
            <person name="Anantharaman K."/>
            <person name="Sharon I."/>
            <person name="Hug L.A."/>
            <person name="Burstein D."/>
            <person name="Emerson J.B."/>
            <person name="Thomas B.C."/>
            <person name="Banfield J.F."/>
        </authorList>
    </citation>
    <scope>NUCLEOTIDE SEQUENCE [LARGE SCALE GENOMIC DNA]</scope>
    <source>
        <strain evidence="3">CG1_02_41_21</strain>
    </source>
</reference>
<dbReference type="Gene3D" id="1.20.200.10">
    <property type="entry name" value="Fumarase/aspartase (Central domain)"/>
    <property type="match status" value="1"/>
</dbReference>
<dbReference type="GO" id="GO:0004018">
    <property type="term" value="F:N6-(1,2-dicarboxyethyl)AMP AMP-lyase (fumarate-forming) activity"/>
    <property type="evidence" value="ECO:0007669"/>
    <property type="project" value="TreeGrafter"/>
</dbReference>
<dbReference type="AlphaFoldDB" id="A0A1J4T8T3"/>
<accession>A0A1J4T8T3</accession>
<feature type="domain" description="Fumarate lyase N-terminal" evidence="2">
    <location>
        <begin position="26"/>
        <end position="287"/>
    </location>
</feature>
<dbReference type="GO" id="GO:0070626">
    <property type="term" value="F:(S)-2-(5-amino-1-(5-phospho-D-ribosyl)imidazole-4-carboxamido) succinate lyase (fumarate-forming) activity"/>
    <property type="evidence" value="ECO:0007669"/>
    <property type="project" value="TreeGrafter"/>
</dbReference>
<keyword evidence="1" id="KW-0456">Lyase</keyword>
<proteinExistence type="predicted"/>
<dbReference type="PANTHER" id="PTHR43172">
    <property type="entry name" value="ADENYLOSUCCINATE LYASE"/>
    <property type="match status" value="1"/>
</dbReference>
<dbReference type="InterPro" id="IPR000362">
    <property type="entry name" value="Fumarate_lyase_fam"/>
</dbReference>
<organism evidence="3 4">
    <name type="scientific">Candidatus Falkowbacteria bacterium CG1_02_41_21</name>
    <dbReference type="NCBI Taxonomy" id="1805147"/>
    <lineage>
        <taxon>Bacteria</taxon>
        <taxon>Candidatus Falkowiibacteriota</taxon>
    </lineage>
</organism>
<dbReference type="SUPFAM" id="SSF48557">
    <property type="entry name" value="L-aspartase-like"/>
    <property type="match status" value="1"/>
</dbReference>
<dbReference type="InterPro" id="IPR008948">
    <property type="entry name" value="L-Aspartase-like"/>
</dbReference>
<name>A0A1J4T8T3_9BACT</name>
<gene>
    <name evidence="3" type="ORF">AUJ35_01490</name>
</gene>
<evidence type="ECO:0000259" key="2">
    <source>
        <dbReference type="Pfam" id="PF00206"/>
    </source>
</evidence>
<dbReference type="GO" id="GO:0005829">
    <property type="term" value="C:cytosol"/>
    <property type="evidence" value="ECO:0007669"/>
    <property type="project" value="TreeGrafter"/>
</dbReference>
<dbReference type="Gene3D" id="1.10.275.60">
    <property type="match status" value="1"/>
</dbReference>
<sequence>MVSRYANLRINQIFSDEHKLELWQKTELAVIKAMVNLNLVDQKDYDIIATILRNESIDIEWWKKRDQEIHHDLNAFVDERIRHINSHLHQYFHKNITSYDTEEPAFAYSLSEAVRVIEPLGAALEQTLKALAIKYRHTIMNGRTHGQEAEMQSFGARCLTWLADYLVARKALWQSLDNLKYSKLSGAIGKYGSLDPKIEEGALKILGFVPFYGATQIMPRILYAPIAQNLCNLVAVIDKIGMDIRLASRSGRPLLQEPFKKKQKGSSAMPHKKNTIRTEQLEGMARMAKGYMVMITDNIKTWEERAIEQSCVERVAWPDLFHVTAQSLKVLDGVLNGLTVYPDNMLREIHESRGVYASSEVKEFLKERLNNDWIKHEDVYRIVQLACFNVFEPEAGRLAIREKRATSFAESLELLQTVGSMPSEEITSIEKFIPEARLRVSDSLDIGPQQIDIYNQSLRELFSRNGVVEEWKKLFTPEFLLKNETFLYQQILKKY</sequence>
<dbReference type="Pfam" id="PF00206">
    <property type="entry name" value="Lyase_1"/>
    <property type="match status" value="1"/>
</dbReference>
<dbReference type="PROSITE" id="PS00163">
    <property type="entry name" value="FUMARATE_LYASES"/>
    <property type="match status" value="1"/>
</dbReference>
<evidence type="ECO:0000313" key="4">
    <source>
        <dbReference type="Proteomes" id="UP000182860"/>
    </source>
</evidence>
<protein>
    <recommendedName>
        <fullName evidence="2">Fumarate lyase N-terminal domain-containing protein</fullName>
    </recommendedName>
</protein>
<dbReference type="InterPro" id="IPR020557">
    <property type="entry name" value="Fumarate_lyase_CS"/>
</dbReference>
<evidence type="ECO:0000313" key="3">
    <source>
        <dbReference type="EMBL" id="OIO07777.1"/>
    </source>
</evidence>
<dbReference type="PRINTS" id="PR00149">
    <property type="entry name" value="FUMRATELYASE"/>
</dbReference>
<dbReference type="GO" id="GO:0044208">
    <property type="term" value="P:'de novo' AMP biosynthetic process"/>
    <property type="evidence" value="ECO:0007669"/>
    <property type="project" value="TreeGrafter"/>
</dbReference>